<dbReference type="EMBL" id="QMFB01000018">
    <property type="protein sequence ID" value="RAV17702.1"/>
    <property type="molecule type" value="Genomic_DNA"/>
</dbReference>
<dbReference type="Gene3D" id="2.60.40.1190">
    <property type="match status" value="1"/>
</dbReference>
<dbReference type="Gene3D" id="2.60.40.10">
    <property type="entry name" value="Immunoglobulins"/>
    <property type="match status" value="2"/>
</dbReference>
<dbReference type="InterPro" id="IPR014756">
    <property type="entry name" value="Ig_E-set"/>
</dbReference>
<dbReference type="InterPro" id="IPR013783">
    <property type="entry name" value="Ig-like_fold"/>
</dbReference>
<dbReference type="SUPFAM" id="SSF81296">
    <property type="entry name" value="E set domains"/>
    <property type="match status" value="2"/>
</dbReference>
<name>A0A329MDP2_9BACL</name>
<dbReference type="Proteomes" id="UP000250369">
    <property type="component" value="Unassembled WGS sequence"/>
</dbReference>
<evidence type="ECO:0000313" key="1">
    <source>
        <dbReference type="EMBL" id="RAV17702.1"/>
    </source>
</evidence>
<proteinExistence type="predicted"/>
<evidence type="ECO:0008006" key="3">
    <source>
        <dbReference type="Google" id="ProtNLM"/>
    </source>
</evidence>
<accession>A0A329MDP2</accession>
<keyword evidence="2" id="KW-1185">Reference proteome</keyword>
<gene>
    <name evidence="1" type="ORF">DQG23_26625</name>
</gene>
<dbReference type="AlphaFoldDB" id="A0A329MDP2"/>
<reference evidence="1 2" key="1">
    <citation type="journal article" date="2009" name="Int. J. Syst. Evol. Microbiol.">
        <title>Paenibacillus contaminans sp. nov., isolated from a contaminated laboratory plate.</title>
        <authorList>
            <person name="Chou J.H."/>
            <person name="Lee J.H."/>
            <person name="Lin M.C."/>
            <person name="Chang P.S."/>
            <person name="Arun A.B."/>
            <person name="Young C.C."/>
            <person name="Chen W.M."/>
        </authorList>
    </citation>
    <scope>NUCLEOTIDE SEQUENCE [LARGE SCALE GENOMIC DNA]</scope>
    <source>
        <strain evidence="1 2">CKOBP-6</strain>
    </source>
</reference>
<organism evidence="1 2">
    <name type="scientific">Paenibacillus contaminans</name>
    <dbReference type="NCBI Taxonomy" id="450362"/>
    <lineage>
        <taxon>Bacteria</taxon>
        <taxon>Bacillati</taxon>
        <taxon>Bacillota</taxon>
        <taxon>Bacilli</taxon>
        <taxon>Bacillales</taxon>
        <taxon>Paenibacillaceae</taxon>
        <taxon>Paenibacillus</taxon>
    </lineage>
</organism>
<dbReference type="RefSeq" id="WP_113034068.1">
    <property type="nucleotide sequence ID" value="NZ_QMFB01000018.1"/>
</dbReference>
<protein>
    <recommendedName>
        <fullName evidence="3">Chitinase A N-terminal domain-containing protein</fullName>
    </recommendedName>
</protein>
<sequence>MKSSVNAKTGMQSIERAETKPAVHSKLLKLLIALLLVLAWNVSSPGQAQKADAADKKVYEVTWATEDLATPMNWVQSRYFNNPQYKETRFENYGGTTPIPPGGVRETSFYMVYKEDGLYMFMQSNEEESDADGKLKPSSLEFYVQTGEGDLPYHQVIVPTDGENLEYYEWQTEYRHNRPFQGNIRVNSAQIPSGWGTVVVIPWEAVYDSIPLNGENWGFNMIRWSPTVSPTWGGNVHQPGRFNQLHFQPTAAEQRMEIQKHVLTEAWDSFQAKSAELGGYWLTNAATREPAFYNRYVLPLIVDGTANGAWMNRLESLNATELDKLYGHVDEWMELRYDVDDRRRQYVKRLLLGQEVMSAGAPGKPVLSGDNGHDTGLLDGNFNIRMDMWWGNNGTVYKLYENDALIDTRVLADHSPNAQSTVTAVTYKPNGVYRYYAELVNDAGTTRSDVLTVNVTQAAPGKPVLSHNNWDGDGSFAITMNMWWGVNGAEYRLYENGVLIDTQALTQATPQAQSAVTTIVQKPVGTYEYIAELVNYAGAVSSTKITVAVTRP</sequence>
<dbReference type="SUPFAM" id="SSF49344">
    <property type="entry name" value="CBD9-like"/>
    <property type="match status" value="1"/>
</dbReference>
<dbReference type="OrthoDB" id="9802318at2"/>
<comment type="caution">
    <text evidence="1">The sequence shown here is derived from an EMBL/GenBank/DDBJ whole genome shotgun (WGS) entry which is preliminary data.</text>
</comment>
<evidence type="ECO:0000313" key="2">
    <source>
        <dbReference type="Proteomes" id="UP000250369"/>
    </source>
</evidence>